<dbReference type="RefSeq" id="WP_243796855.1">
    <property type="nucleotide sequence ID" value="NZ_JALHAT010000003.1"/>
</dbReference>
<evidence type="ECO:0000256" key="1">
    <source>
        <dbReference type="SAM" id="Phobius"/>
    </source>
</evidence>
<dbReference type="Proteomes" id="UP001162802">
    <property type="component" value="Unassembled WGS sequence"/>
</dbReference>
<proteinExistence type="predicted"/>
<keyword evidence="1" id="KW-1133">Transmembrane helix</keyword>
<comment type="caution">
    <text evidence="2">The sequence shown here is derived from an EMBL/GenBank/DDBJ whole genome shotgun (WGS) entry which is preliminary data.</text>
</comment>
<name>A0ABT0A8U6_9SPHN</name>
<accession>A0ABT0A8U6</accession>
<dbReference type="EMBL" id="JALHAT010000003">
    <property type="protein sequence ID" value="MCJ1959626.1"/>
    <property type="molecule type" value="Genomic_DNA"/>
</dbReference>
<keyword evidence="3" id="KW-1185">Reference proteome</keyword>
<evidence type="ECO:0000313" key="2">
    <source>
        <dbReference type="EMBL" id="MCJ1959626.1"/>
    </source>
</evidence>
<evidence type="ECO:0000313" key="3">
    <source>
        <dbReference type="Proteomes" id="UP001162802"/>
    </source>
</evidence>
<keyword evidence="1" id="KW-0472">Membrane</keyword>
<organism evidence="2 3">
    <name type="scientific">Novosphingobium mangrovi</name>
    <name type="common">ex Hu et al. 2023</name>
    <dbReference type="NCBI Taxonomy" id="2930094"/>
    <lineage>
        <taxon>Bacteria</taxon>
        <taxon>Pseudomonadati</taxon>
        <taxon>Pseudomonadota</taxon>
        <taxon>Alphaproteobacteria</taxon>
        <taxon>Sphingomonadales</taxon>
        <taxon>Sphingomonadaceae</taxon>
        <taxon>Novosphingobium</taxon>
    </lineage>
</organism>
<reference evidence="2" key="1">
    <citation type="submission" date="2022-03" db="EMBL/GenBank/DDBJ databases">
        <title>Identification of a novel bacterium isolated from mangrove sediments.</title>
        <authorList>
            <person name="Pan X."/>
        </authorList>
    </citation>
    <scope>NUCLEOTIDE SEQUENCE</scope>
    <source>
        <strain evidence="2">B2637</strain>
    </source>
</reference>
<sequence length="68" mass="7077">MSDTTKKQKIHAAHCRCRTCSPRAPRPAATLASNLAAGILILALALALALCLALPALALWPGDTWGSI</sequence>
<protein>
    <submittedName>
        <fullName evidence="2">Uncharacterized protein</fullName>
    </submittedName>
</protein>
<gene>
    <name evidence="2" type="ORF">MTR65_02885</name>
</gene>
<keyword evidence="1" id="KW-0812">Transmembrane</keyword>
<feature type="transmembrane region" description="Helical" evidence="1">
    <location>
        <begin position="35"/>
        <end position="60"/>
    </location>
</feature>